<dbReference type="CDD" id="cd00009">
    <property type="entry name" value="AAA"/>
    <property type="match status" value="1"/>
</dbReference>
<dbReference type="Proteomes" id="UP000053661">
    <property type="component" value="Unassembled WGS sequence"/>
</dbReference>
<dbReference type="EMBL" id="KL456456">
    <property type="protein sequence ID" value="KFV09579.1"/>
    <property type="molecule type" value="Genomic_DNA"/>
</dbReference>
<keyword evidence="7" id="KW-0238">DNA-binding</keyword>
<dbReference type="InterPro" id="IPR003593">
    <property type="entry name" value="AAA+_ATPase"/>
</dbReference>
<dbReference type="GO" id="GO:0003688">
    <property type="term" value="F:DNA replication origin binding"/>
    <property type="evidence" value="ECO:0007669"/>
    <property type="project" value="TreeGrafter"/>
</dbReference>
<keyword evidence="12" id="KW-1185">Reference proteome</keyword>
<dbReference type="InterPro" id="IPR016527">
    <property type="entry name" value="ORC4"/>
</dbReference>
<feature type="non-terminal residue" evidence="11">
    <location>
        <position position="425"/>
    </location>
</feature>
<name>A0A093C9C4_TAUER</name>
<reference evidence="11 12" key="1">
    <citation type="submission" date="2014-04" db="EMBL/GenBank/DDBJ databases">
        <title>Genome evolution of avian class.</title>
        <authorList>
            <person name="Zhang G."/>
            <person name="Li C."/>
        </authorList>
    </citation>
    <scope>NUCLEOTIDE SEQUENCE [LARGE SCALE GENOMIC DNA]</scope>
    <source>
        <strain evidence="11">BGI_N340</strain>
    </source>
</reference>
<dbReference type="PANTHER" id="PTHR12087">
    <property type="entry name" value="ORIGIN RECOGNITION COMPLEX SUBUNIT 4"/>
    <property type="match status" value="1"/>
</dbReference>
<evidence type="ECO:0000256" key="9">
    <source>
        <dbReference type="ARBA" id="ARBA00046777"/>
    </source>
</evidence>
<keyword evidence="4" id="KW-0235">DNA replication</keyword>
<dbReference type="InterPro" id="IPR032705">
    <property type="entry name" value="ORC4_C"/>
</dbReference>
<keyword evidence="5" id="KW-0547">Nucleotide-binding</keyword>
<evidence type="ECO:0000256" key="6">
    <source>
        <dbReference type="ARBA" id="ARBA00022840"/>
    </source>
</evidence>
<evidence type="ECO:0000256" key="1">
    <source>
        <dbReference type="ARBA" id="ARBA00004123"/>
    </source>
</evidence>
<dbReference type="PIRSF" id="PIRSF007858">
    <property type="entry name" value="ORC4"/>
    <property type="match status" value="1"/>
</dbReference>
<feature type="non-terminal residue" evidence="11">
    <location>
        <position position="1"/>
    </location>
</feature>
<evidence type="ECO:0000256" key="5">
    <source>
        <dbReference type="ARBA" id="ARBA00022741"/>
    </source>
</evidence>
<evidence type="ECO:0000256" key="4">
    <source>
        <dbReference type="ARBA" id="ARBA00022705"/>
    </source>
</evidence>
<comment type="similarity">
    <text evidence="2">Belongs to the ORC4 family.</text>
</comment>
<dbReference type="GO" id="GO:0005737">
    <property type="term" value="C:cytoplasm"/>
    <property type="evidence" value="ECO:0007669"/>
    <property type="project" value="UniProtKB-ARBA"/>
</dbReference>
<dbReference type="GO" id="GO:0006270">
    <property type="term" value="P:DNA replication initiation"/>
    <property type="evidence" value="ECO:0007669"/>
    <property type="project" value="TreeGrafter"/>
</dbReference>
<dbReference type="SMART" id="SM00382">
    <property type="entry name" value="AAA"/>
    <property type="match status" value="1"/>
</dbReference>
<evidence type="ECO:0000256" key="8">
    <source>
        <dbReference type="ARBA" id="ARBA00023242"/>
    </source>
</evidence>
<evidence type="ECO:0000256" key="7">
    <source>
        <dbReference type="ARBA" id="ARBA00023125"/>
    </source>
</evidence>
<keyword evidence="6" id="KW-0067">ATP-binding</keyword>
<accession>A0A093C9C4</accession>
<dbReference type="AlphaFoldDB" id="A0A093C9C4"/>
<evidence type="ECO:0000259" key="10">
    <source>
        <dbReference type="SMART" id="SM00382"/>
    </source>
</evidence>
<organism evidence="11 12">
    <name type="scientific">Tauraco erythrolophus</name>
    <name type="common">Red-crested turaco</name>
    <dbReference type="NCBI Taxonomy" id="121530"/>
    <lineage>
        <taxon>Eukaryota</taxon>
        <taxon>Metazoa</taxon>
        <taxon>Chordata</taxon>
        <taxon>Craniata</taxon>
        <taxon>Vertebrata</taxon>
        <taxon>Euteleostomi</taxon>
        <taxon>Archelosauria</taxon>
        <taxon>Archosauria</taxon>
        <taxon>Dinosauria</taxon>
        <taxon>Saurischia</taxon>
        <taxon>Theropoda</taxon>
        <taxon>Coelurosauria</taxon>
        <taxon>Aves</taxon>
        <taxon>Neognathae</taxon>
        <taxon>Neoaves</taxon>
        <taxon>Otidimorphae</taxon>
        <taxon>Musophagiformes</taxon>
        <taxon>Musophagidae</taxon>
        <taxon>Tauraco</taxon>
    </lineage>
</organism>
<comment type="subunit">
    <text evidence="9">Component of ORC, a complex composed of at least 6 subunits: ORC1, ORC2, ORC3, ORC4, ORC5 and ORC6. ORC is regulated in a cell-cycle dependent manner. It is sequentially assembled at the exit from anaphase of mitosis and disassembled as cells enter S phase. Interacts with DBF4. Interacts with POLQ.</text>
</comment>
<evidence type="ECO:0000256" key="2">
    <source>
        <dbReference type="ARBA" id="ARBA00005334"/>
    </source>
</evidence>
<protein>
    <recommendedName>
        <fullName evidence="3">Origin recognition complex subunit 4</fullName>
    </recommendedName>
</protein>
<evidence type="ECO:0000313" key="11">
    <source>
        <dbReference type="EMBL" id="KFV09579.1"/>
    </source>
</evidence>
<dbReference type="Pfam" id="PF13191">
    <property type="entry name" value="AAA_16"/>
    <property type="match status" value="1"/>
</dbReference>
<dbReference type="SUPFAM" id="SSF52540">
    <property type="entry name" value="P-loop containing nucleoside triphosphate hydrolases"/>
    <property type="match status" value="1"/>
</dbReference>
<sequence length="425" mass="49549">QKMLRERFCRRYATGKLFGIEQQYRHLLELLKRTTVHGESNSALVIGPRGSGKTALLNHVLKELREMKQVRGNLLEVHLNGKYSIIQILWLLQTNDKVALKEITRQLNLENVVGDKVFGSFAENLTFLLEALRKGNRTSSCPVLFILDEFDLFVHHKNQTLLYNLFDISQSAQTPVTVIGLTCRQDILELLEKRVKSRFSHRQIYLMNSFDFRQYIRIFKEQLSLPAEFPDECFAQKWNNNVQRLSEDKSVQDVLQNLFHYTKDLRTLHLLLMLGVSNVTVHHPLITASDLHEASKQYRTDSKANIVHGLSVLEICLIIAMKHLNDVYEGEPFNFQMVYNEFQKFIQRKAHCMYNFEKPVVMKAFEHLLQLELVKPVERPSVCVQREYVLMKLLLDNNQIMDALQVYPNCPTDVKQWAASSLSWL</sequence>
<keyword evidence="8" id="KW-0539">Nucleus</keyword>
<dbReference type="Gene3D" id="3.40.50.300">
    <property type="entry name" value="P-loop containing nucleotide triphosphate hydrolases"/>
    <property type="match status" value="1"/>
</dbReference>
<evidence type="ECO:0000313" key="12">
    <source>
        <dbReference type="Proteomes" id="UP000053661"/>
    </source>
</evidence>
<dbReference type="GO" id="GO:0005664">
    <property type="term" value="C:nuclear origin of replication recognition complex"/>
    <property type="evidence" value="ECO:0007669"/>
    <property type="project" value="TreeGrafter"/>
</dbReference>
<evidence type="ECO:0000256" key="3">
    <source>
        <dbReference type="ARBA" id="ARBA00019083"/>
    </source>
</evidence>
<dbReference type="GO" id="GO:0005524">
    <property type="term" value="F:ATP binding"/>
    <property type="evidence" value="ECO:0007669"/>
    <property type="project" value="UniProtKB-KW"/>
</dbReference>
<gene>
    <name evidence="11" type="ORF">N340_02818</name>
</gene>
<dbReference type="Pfam" id="PF14629">
    <property type="entry name" value="ORC4_C"/>
    <property type="match status" value="1"/>
</dbReference>
<feature type="domain" description="AAA+ ATPase" evidence="10">
    <location>
        <begin position="39"/>
        <end position="208"/>
    </location>
</feature>
<dbReference type="InterPro" id="IPR041664">
    <property type="entry name" value="AAA_16"/>
</dbReference>
<comment type="subcellular location">
    <subcellularLocation>
        <location evidence="1">Nucleus</location>
    </subcellularLocation>
</comment>
<dbReference type="PANTHER" id="PTHR12087:SF0">
    <property type="entry name" value="ORIGIN RECOGNITION COMPLEX SUBUNIT 4"/>
    <property type="match status" value="1"/>
</dbReference>
<dbReference type="InterPro" id="IPR027417">
    <property type="entry name" value="P-loop_NTPase"/>
</dbReference>
<proteinExistence type="inferred from homology"/>
<dbReference type="FunFam" id="3.40.50.300:FF:000649">
    <property type="entry name" value="Origin recognition complex subunit 4"/>
    <property type="match status" value="1"/>
</dbReference>